<dbReference type="EMBL" id="BKCJ011338649">
    <property type="protein sequence ID" value="GFD22619.1"/>
    <property type="molecule type" value="Genomic_DNA"/>
</dbReference>
<name>A0A699UME1_TANCI</name>
<organism evidence="1">
    <name type="scientific">Tanacetum cinerariifolium</name>
    <name type="common">Dalmatian daisy</name>
    <name type="synonym">Chrysanthemum cinerariifolium</name>
    <dbReference type="NCBI Taxonomy" id="118510"/>
    <lineage>
        <taxon>Eukaryota</taxon>
        <taxon>Viridiplantae</taxon>
        <taxon>Streptophyta</taxon>
        <taxon>Embryophyta</taxon>
        <taxon>Tracheophyta</taxon>
        <taxon>Spermatophyta</taxon>
        <taxon>Magnoliopsida</taxon>
        <taxon>eudicotyledons</taxon>
        <taxon>Gunneridae</taxon>
        <taxon>Pentapetalae</taxon>
        <taxon>asterids</taxon>
        <taxon>campanulids</taxon>
        <taxon>Asterales</taxon>
        <taxon>Asteraceae</taxon>
        <taxon>Asteroideae</taxon>
        <taxon>Anthemideae</taxon>
        <taxon>Anthemidinae</taxon>
        <taxon>Tanacetum</taxon>
    </lineage>
</organism>
<proteinExistence type="predicted"/>
<feature type="non-terminal residue" evidence="1">
    <location>
        <position position="114"/>
    </location>
</feature>
<dbReference type="AlphaFoldDB" id="A0A699UME1"/>
<gene>
    <name evidence="1" type="ORF">Tci_894588</name>
</gene>
<accession>A0A699UME1</accession>
<evidence type="ECO:0000313" key="1">
    <source>
        <dbReference type="EMBL" id="GFD22619.1"/>
    </source>
</evidence>
<protein>
    <submittedName>
        <fullName evidence="1">Uncharacterized protein</fullName>
    </submittedName>
</protein>
<comment type="caution">
    <text evidence="1">The sequence shown here is derived from an EMBL/GenBank/DDBJ whole genome shotgun (WGS) entry which is preliminary data.</text>
</comment>
<sequence length="114" mass="12425">STKASVSTLPNANSLSDAVIYSFFVSQSSSPQSDNEDLKQIDADDLKEMDLKWNKDTQRRTVPVEASTSNTLVSQYDGVGSYDWSFRADEEPTNYALMAFTSSSSSSSSGSDNE</sequence>
<feature type="non-terminal residue" evidence="1">
    <location>
        <position position="1"/>
    </location>
</feature>
<reference evidence="1" key="1">
    <citation type="journal article" date="2019" name="Sci. Rep.">
        <title>Draft genome of Tanacetum cinerariifolium, the natural source of mosquito coil.</title>
        <authorList>
            <person name="Yamashiro T."/>
            <person name="Shiraishi A."/>
            <person name="Satake H."/>
            <person name="Nakayama K."/>
        </authorList>
    </citation>
    <scope>NUCLEOTIDE SEQUENCE</scope>
</reference>